<dbReference type="RefSeq" id="WP_203378973.1">
    <property type="nucleotide sequence ID" value="NZ_JAENHP010000008.1"/>
</dbReference>
<evidence type="ECO:0000256" key="1">
    <source>
        <dbReference type="SAM" id="MobiDB-lite"/>
    </source>
</evidence>
<name>A0ABS2AGR2_9ACTN</name>
<keyword evidence="2" id="KW-0812">Transmembrane</keyword>
<feature type="transmembrane region" description="Helical" evidence="2">
    <location>
        <begin position="133"/>
        <end position="154"/>
    </location>
</feature>
<evidence type="ECO:0000313" key="3">
    <source>
        <dbReference type="EMBL" id="MBM2618980.1"/>
    </source>
</evidence>
<keyword evidence="2" id="KW-1133">Transmembrane helix</keyword>
<feature type="compositionally biased region" description="Basic and acidic residues" evidence="1">
    <location>
        <begin position="304"/>
        <end position="314"/>
    </location>
</feature>
<accession>A0ABS2AGR2</accession>
<feature type="compositionally biased region" description="Polar residues" evidence="1">
    <location>
        <begin position="284"/>
        <end position="296"/>
    </location>
</feature>
<keyword evidence="4" id="KW-1185">Reference proteome</keyword>
<sequence>MTSQPQPAPGEGKSAGQFLRPLRDLAAYALVGAPALLLFVAVIRLIPDGENQFGYRTQDSFYGFVNTATVFMPLAAVLLALLVQPRHPKAQLITLIAVVEYAVMALFGVLFGLLIGLINHASNNGARIAFEELLVRVAWLGVLGVAAYAVFRVWQGMFQVPKPQQQPGVYGQPAYGQPGTYPGQPGYGPPPQQQPQPGFAPGSYPPPGAPQQYGQPVPGAYGQPPQPQQPPAWNQPAVPMPASAPPAHPASGPPGPYAPQPGAPAPTTAFPGSPQQPGPAATTAFPNYSEPTQSVPHTPAPGSDRTEKISDDRPGFGPADEDPPRR</sequence>
<protein>
    <submittedName>
        <fullName evidence="3">Uncharacterized protein</fullName>
    </submittedName>
</protein>
<organism evidence="3 4">
    <name type="scientific">Paractinoplanes ovalisporus</name>
    <dbReference type="NCBI Taxonomy" id="2810368"/>
    <lineage>
        <taxon>Bacteria</taxon>
        <taxon>Bacillati</taxon>
        <taxon>Actinomycetota</taxon>
        <taxon>Actinomycetes</taxon>
        <taxon>Micromonosporales</taxon>
        <taxon>Micromonosporaceae</taxon>
        <taxon>Paractinoplanes</taxon>
    </lineage>
</organism>
<feature type="compositionally biased region" description="Pro residues" evidence="1">
    <location>
        <begin position="238"/>
        <end position="264"/>
    </location>
</feature>
<evidence type="ECO:0000313" key="4">
    <source>
        <dbReference type="Proteomes" id="UP000632138"/>
    </source>
</evidence>
<evidence type="ECO:0000256" key="2">
    <source>
        <dbReference type="SAM" id="Phobius"/>
    </source>
</evidence>
<feature type="compositionally biased region" description="Low complexity" evidence="1">
    <location>
        <begin position="210"/>
        <end position="223"/>
    </location>
</feature>
<dbReference type="EMBL" id="JAENHP010000008">
    <property type="protein sequence ID" value="MBM2618980.1"/>
    <property type="molecule type" value="Genomic_DNA"/>
</dbReference>
<feature type="transmembrane region" description="Helical" evidence="2">
    <location>
        <begin position="61"/>
        <end position="83"/>
    </location>
</feature>
<keyword evidence="2" id="KW-0472">Membrane</keyword>
<feature type="transmembrane region" description="Helical" evidence="2">
    <location>
        <begin position="95"/>
        <end position="121"/>
    </location>
</feature>
<feature type="region of interest" description="Disordered" evidence="1">
    <location>
        <begin position="169"/>
        <end position="326"/>
    </location>
</feature>
<proteinExistence type="predicted"/>
<dbReference type="Proteomes" id="UP000632138">
    <property type="component" value="Unassembled WGS sequence"/>
</dbReference>
<feature type="compositionally biased region" description="Low complexity" evidence="1">
    <location>
        <begin position="170"/>
        <end position="184"/>
    </location>
</feature>
<feature type="transmembrane region" description="Helical" evidence="2">
    <location>
        <begin position="25"/>
        <end position="46"/>
    </location>
</feature>
<reference evidence="3 4" key="1">
    <citation type="submission" date="2021-01" db="EMBL/GenBank/DDBJ databases">
        <title>Actinoplanes sp. nov. LDG1-06 isolated from lichen.</title>
        <authorList>
            <person name="Saeng-In P."/>
            <person name="Phongsopitanun W."/>
            <person name="Kanchanasin P."/>
            <person name="Yuki M."/>
            <person name="Kudo T."/>
            <person name="Ohkuma M."/>
            <person name="Tanasupawat S."/>
        </authorList>
    </citation>
    <scope>NUCLEOTIDE SEQUENCE [LARGE SCALE GENOMIC DNA]</scope>
    <source>
        <strain evidence="3 4">LDG1-06</strain>
    </source>
</reference>
<comment type="caution">
    <text evidence="3">The sequence shown here is derived from an EMBL/GenBank/DDBJ whole genome shotgun (WGS) entry which is preliminary data.</text>
</comment>
<gene>
    <name evidence="3" type="ORF">JIG36_25810</name>
</gene>